<gene>
    <name evidence="7" type="primary">Izumo1r</name>
</gene>
<reference evidence="6" key="1">
    <citation type="journal article" date="2018" name="Biotechnol. Bioeng.">
        <title>A reference genome of the Chinese hamster based on a hybrid assembly strategy.</title>
        <authorList>
            <person name="Rupp O."/>
            <person name="MacDonald M.L."/>
            <person name="Li S."/>
            <person name="Dhiman H."/>
            <person name="Polson S."/>
            <person name="Griep S."/>
            <person name="Heffner K."/>
            <person name="Hernandez I."/>
            <person name="Brinkrolf K."/>
            <person name="Jadhav V."/>
            <person name="Samoudi M."/>
            <person name="Hao H."/>
            <person name="Kingham B."/>
            <person name="Goesmann A."/>
            <person name="Betenbaugh M.J."/>
            <person name="Lewis N.E."/>
            <person name="Borth N."/>
            <person name="Lee K.H."/>
        </authorList>
    </citation>
    <scope>NUCLEOTIDE SEQUENCE [LARGE SCALE GENOMIC DNA]</scope>
    <source>
        <strain evidence="6">17A/GY</strain>
    </source>
</reference>
<feature type="chain" id="PRO_5039936597" evidence="4">
    <location>
        <begin position="21"/>
        <end position="265"/>
    </location>
</feature>
<evidence type="ECO:0000256" key="4">
    <source>
        <dbReference type="SAM" id="SignalP"/>
    </source>
</evidence>
<dbReference type="GO" id="GO:0038023">
    <property type="term" value="F:signaling receptor activity"/>
    <property type="evidence" value="ECO:0007669"/>
    <property type="project" value="TreeGrafter"/>
</dbReference>
<dbReference type="AlphaFoldDB" id="A0A9J7K5N1"/>
<dbReference type="RefSeq" id="XP_035300650.1">
    <property type="nucleotide sequence ID" value="XM_035444759.1"/>
</dbReference>
<reference evidence="7" key="3">
    <citation type="submission" date="2025-08" db="UniProtKB">
        <authorList>
            <consortium name="RefSeq"/>
        </authorList>
    </citation>
    <scope>IDENTIFICATION</scope>
    <source>
        <strain evidence="7">17A/GY</strain>
        <tissue evidence="7">Liver</tissue>
    </source>
</reference>
<reference evidence="6" key="2">
    <citation type="journal article" date="2020" name="Biotechnol. Bioeng.">
        <title>Chromosome-scale scaffolds for the Chinese hamster reference genome assembly to facilitate the study of the CHO epigenome.</title>
        <authorList>
            <person name="Hilliard W."/>
            <person name="MacDonald M."/>
            <person name="Lee K.H."/>
        </authorList>
    </citation>
    <scope>NUCLEOTIDE SEQUENCE [LARGE SCALE GENOMIC DNA]</scope>
    <source>
        <strain evidence="6">17A/GY</strain>
    </source>
</reference>
<dbReference type="RefSeq" id="XP_035314331.1">
    <property type="nucleotide sequence ID" value="XM_035458440.1"/>
</dbReference>
<dbReference type="PANTHER" id="PTHR10517">
    <property type="entry name" value="FOLATE RECEPTOR"/>
    <property type="match status" value="1"/>
</dbReference>
<dbReference type="GO" id="GO:0035036">
    <property type="term" value="P:sperm-egg recognition"/>
    <property type="evidence" value="ECO:0007669"/>
    <property type="project" value="TreeGrafter"/>
</dbReference>
<dbReference type="GeneID" id="100755390"/>
<evidence type="ECO:0000256" key="2">
    <source>
        <dbReference type="ARBA" id="ARBA00022729"/>
    </source>
</evidence>
<evidence type="ECO:0000313" key="6">
    <source>
        <dbReference type="Proteomes" id="UP001108280"/>
    </source>
</evidence>
<dbReference type="GO" id="GO:0009897">
    <property type="term" value="C:external side of plasma membrane"/>
    <property type="evidence" value="ECO:0007669"/>
    <property type="project" value="TreeGrafter"/>
</dbReference>
<keyword evidence="6" id="KW-1185">Reference proteome</keyword>
<dbReference type="CTD" id="390243"/>
<evidence type="ECO:0000259" key="5">
    <source>
        <dbReference type="Pfam" id="PF03024"/>
    </source>
</evidence>
<dbReference type="InterPro" id="IPR018143">
    <property type="entry name" value="Folate_rcpt-like"/>
</dbReference>
<evidence type="ECO:0000256" key="1">
    <source>
        <dbReference type="ARBA" id="ARBA00007932"/>
    </source>
</evidence>
<dbReference type="PANTHER" id="PTHR10517:SF10">
    <property type="entry name" value="SPERM-EGG FUSION PROTEIN JUNO"/>
    <property type="match status" value="1"/>
</dbReference>
<accession>A0A9J7K5N1</accession>
<name>A0A9J7K5N1_CRIGR</name>
<organism evidence="6 7">
    <name type="scientific">Cricetulus griseus</name>
    <name type="common">Chinese hamster</name>
    <name type="synonym">Cricetulus barabensis griseus</name>
    <dbReference type="NCBI Taxonomy" id="10029"/>
    <lineage>
        <taxon>Eukaryota</taxon>
        <taxon>Metazoa</taxon>
        <taxon>Chordata</taxon>
        <taxon>Craniata</taxon>
        <taxon>Vertebrata</taxon>
        <taxon>Euteleostomi</taxon>
        <taxon>Mammalia</taxon>
        <taxon>Eutheria</taxon>
        <taxon>Euarchontoglires</taxon>
        <taxon>Glires</taxon>
        <taxon>Rodentia</taxon>
        <taxon>Myomorpha</taxon>
        <taxon>Muroidea</taxon>
        <taxon>Cricetidae</taxon>
        <taxon>Cricetinae</taxon>
        <taxon>Cricetulus</taxon>
    </lineage>
</organism>
<dbReference type="GO" id="GO:0007155">
    <property type="term" value="P:cell adhesion"/>
    <property type="evidence" value="ECO:0007669"/>
    <property type="project" value="TreeGrafter"/>
</dbReference>
<dbReference type="InterPro" id="IPR004269">
    <property type="entry name" value="Folate_rcpt"/>
</dbReference>
<dbReference type="Pfam" id="PF03024">
    <property type="entry name" value="Folate_rec"/>
    <property type="match status" value="1"/>
</dbReference>
<keyword evidence="2 4" id="KW-0732">Signal</keyword>
<sequence length="265" mass="30616">MAQWWQILLGLWTVMSTVTGDKPVNICMNAKHHKREPGPEDKLFLECVPWKDNACCTFTTSWEAHLDELLFFNFSMLHCGLLTPVCHKHFIQAVCLHECSPNLGPWIQLVRRQEANPCNSLPLIKGWHLQEVVPNRQEEQVQGVPLCLEDCEEWWEDCRSSYTCKSNWHSSFHSSQEKNHCPAQAPCRPFPDYFPTPSDLCEKIWSNTFKASPEHRNSGRCLQKWFEPTQGNPNVEVALHFANSASAWKLSYTLTSFSLYLLLHS</sequence>
<evidence type="ECO:0000256" key="3">
    <source>
        <dbReference type="ARBA" id="ARBA00023157"/>
    </source>
</evidence>
<dbReference type="GO" id="GO:0007342">
    <property type="term" value="P:fusion of sperm to egg plasma membrane involved in single fertilization"/>
    <property type="evidence" value="ECO:0007669"/>
    <property type="project" value="TreeGrafter"/>
</dbReference>
<feature type="domain" description="Folate receptor-like" evidence="5">
    <location>
        <begin position="26"/>
        <end position="223"/>
    </location>
</feature>
<protein>
    <submittedName>
        <fullName evidence="7">Sperm-egg fusion protein Juno isoform X1</fullName>
    </submittedName>
</protein>
<proteinExistence type="inferred from homology"/>
<dbReference type="Proteomes" id="UP001108280">
    <property type="component" value="Chromosome 4"/>
</dbReference>
<feature type="signal peptide" evidence="4">
    <location>
        <begin position="1"/>
        <end position="20"/>
    </location>
</feature>
<dbReference type="OrthoDB" id="567542at2759"/>
<evidence type="ECO:0000313" key="7">
    <source>
        <dbReference type="RefSeq" id="XP_035300650.1"/>
    </source>
</evidence>
<comment type="similarity">
    <text evidence="1">Belongs to the folate receptor family.</text>
</comment>
<keyword evidence="3" id="KW-1015">Disulfide bond</keyword>
<dbReference type="KEGG" id="cge:100755390"/>